<gene>
    <name evidence="1" type="ORF">SAMN05192574_104554</name>
</gene>
<name>A0A1H8KDD1_9SPHI</name>
<dbReference type="STRING" id="551995.SAMN05192574_104554"/>
<protein>
    <recommendedName>
        <fullName evidence="3">Antibiotic biosynthesis monooxygenase</fullName>
    </recommendedName>
</protein>
<dbReference type="Proteomes" id="UP000198942">
    <property type="component" value="Unassembled WGS sequence"/>
</dbReference>
<evidence type="ECO:0000313" key="1">
    <source>
        <dbReference type="EMBL" id="SEN90661.1"/>
    </source>
</evidence>
<dbReference type="Gene3D" id="3.30.70.100">
    <property type="match status" value="1"/>
</dbReference>
<organism evidence="1 2">
    <name type="scientific">Mucilaginibacter gossypiicola</name>
    <dbReference type="NCBI Taxonomy" id="551995"/>
    <lineage>
        <taxon>Bacteria</taxon>
        <taxon>Pseudomonadati</taxon>
        <taxon>Bacteroidota</taxon>
        <taxon>Sphingobacteriia</taxon>
        <taxon>Sphingobacteriales</taxon>
        <taxon>Sphingobacteriaceae</taxon>
        <taxon>Mucilaginibacter</taxon>
    </lineage>
</organism>
<dbReference type="AlphaFoldDB" id="A0A1H8KDD1"/>
<keyword evidence="2" id="KW-1185">Reference proteome</keyword>
<accession>A0A1H8KDD1</accession>
<dbReference type="EMBL" id="FOCL01000004">
    <property type="protein sequence ID" value="SEN90661.1"/>
    <property type="molecule type" value="Genomic_DNA"/>
</dbReference>
<reference evidence="2" key="1">
    <citation type="submission" date="2016-10" db="EMBL/GenBank/DDBJ databases">
        <authorList>
            <person name="Varghese N."/>
            <person name="Submissions S."/>
        </authorList>
    </citation>
    <scope>NUCLEOTIDE SEQUENCE [LARGE SCALE GENOMIC DNA]</scope>
    <source>
        <strain evidence="2">Gh-48</strain>
    </source>
</reference>
<evidence type="ECO:0000313" key="2">
    <source>
        <dbReference type="Proteomes" id="UP000198942"/>
    </source>
</evidence>
<evidence type="ECO:0008006" key="3">
    <source>
        <dbReference type="Google" id="ProtNLM"/>
    </source>
</evidence>
<dbReference type="RefSeq" id="WP_091211617.1">
    <property type="nucleotide sequence ID" value="NZ_FOCL01000004.1"/>
</dbReference>
<dbReference type="OrthoDB" id="4774596at2"/>
<sequence>MKQIFIDQFIVPAIAQQEFKERMKVNRDFIKKLDGFVEDKAYERHDERGNLICITTAIWENEYVLQKAKEAVQQLYQQQGFDMKAMLQRLHISMERNTYQAITD</sequence>
<proteinExistence type="predicted"/>